<protein>
    <submittedName>
        <fullName evidence="2">Uncharacterized protein</fullName>
    </submittedName>
</protein>
<dbReference type="RefSeq" id="WP_073248417.1">
    <property type="nucleotide sequence ID" value="NZ_FQVG01000018.1"/>
</dbReference>
<feature type="compositionally biased region" description="Low complexity" evidence="1">
    <location>
        <begin position="196"/>
        <end position="220"/>
    </location>
</feature>
<gene>
    <name evidence="2" type="ORF">SAMN02746091_01196</name>
</gene>
<keyword evidence="3" id="KW-1185">Reference proteome</keyword>
<feature type="region of interest" description="Disordered" evidence="1">
    <location>
        <begin position="190"/>
        <end position="220"/>
    </location>
</feature>
<organism evidence="2 3">
    <name type="scientific">Caloramator proteoclasticus DSM 10124</name>
    <dbReference type="NCBI Taxonomy" id="1121262"/>
    <lineage>
        <taxon>Bacteria</taxon>
        <taxon>Bacillati</taxon>
        <taxon>Bacillota</taxon>
        <taxon>Clostridia</taxon>
        <taxon>Eubacteriales</taxon>
        <taxon>Clostridiaceae</taxon>
        <taxon>Caloramator</taxon>
    </lineage>
</organism>
<dbReference type="InterPro" id="IPR018672">
    <property type="entry name" value="DUF2140"/>
</dbReference>
<dbReference type="AlphaFoldDB" id="A0A1M4WN11"/>
<evidence type="ECO:0000313" key="3">
    <source>
        <dbReference type="Proteomes" id="UP000184423"/>
    </source>
</evidence>
<dbReference type="EMBL" id="FQVG01000018">
    <property type="protein sequence ID" value="SHE82443.1"/>
    <property type="molecule type" value="Genomic_DNA"/>
</dbReference>
<evidence type="ECO:0000313" key="2">
    <source>
        <dbReference type="EMBL" id="SHE82443.1"/>
    </source>
</evidence>
<reference evidence="3" key="1">
    <citation type="submission" date="2016-11" db="EMBL/GenBank/DDBJ databases">
        <authorList>
            <person name="Varghese N."/>
            <person name="Submissions S."/>
        </authorList>
    </citation>
    <scope>NUCLEOTIDE SEQUENCE [LARGE SCALE GENOMIC DNA]</scope>
    <source>
        <strain evidence="3">DSM 10124</strain>
    </source>
</reference>
<accession>A0A1M4WN11</accession>
<evidence type="ECO:0000256" key="1">
    <source>
        <dbReference type="SAM" id="MobiDB-lite"/>
    </source>
</evidence>
<dbReference type="Proteomes" id="UP000184423">
    <property type="component" value="Unassembled WGS sequence"/>
</dbReference>
<sequence>MKKKWLILTPLLLIILLLISLPILAVSKPYSFDERKSTDLMTKFIKSEKLGTITATEDDINGFINTYLERHKNLSKISIEKANIKIGSDDIELIAQILYQKYRAQVSIKGSFEIDNEYIYLNPSSFKVGRLNVPKSLVFNFLKDKQNDYIKGEKIKFPKEKFHVNITEIYLEPKQITVNFTKRENLIFSKQEENNQKSPQNTTQSQTKTQKQTNTTTQNSNKRIVLINKLNSQLDKTLSNLKLKEQKQIIYQIQNTLNSMTKTSKYDYTKDIPKVKALYNKLTPQQKEEFKQVLFNNVSIDLLFELKSVYGM</sequence>
<dbReference type="Pfam" id="PF09911">
    <property type="entry name" value="DUF2140"/>
    <property type="match status" value="1"/>
</dbReference>
<proteinExistence type="predicted"/>
<name>A0A1M4WN11_9CLOT</name>